<dbReference type="GO" id="GO:0003677">
    <property type="term" value="F:DNA binding"/>
    <property type="evidence" value="ECO:0007669"/>
    <property type="project" value="UniProtKB-KW"/>
</dbReference>
<dbReference type="InterPro" id="IPR001034">
    <property type="entry name" value="DeoR_HTH"/>
</dbReference>
<dbReference type="InterPro" id="IPR036390">
    <property type="entry name" value="WH_DNA-bd_sf"/>
</dbReference>
<evidence type="ECO:0000313" key="6">
    <source>
        <dbReference type="EMBL" id="MBB6163805.1"/>
    </source>
</evidence>
<dbReference type="Gene3D" id="3.30.750.70">
    <property type="entry name" value="4-hydroxybutyrate coenzyme like domains"/>
    <property type="match status" value="1"/>
</dbReference>
<dbReference type="PANTHER" id="PTHR30363:SF4">
    <property type="entry name" value="GLYCEROL-3-PHOSPHATE REGULON REPRESSOR"/>
    <property type="match status" value="1"/>
</dbReference>
<dbReference type="PANTHER" id="PTHR30363">
    <property type="entry name" value="HTH-TYPE TRANSCRIPTIONAL REGULATOR SRLR-RELATED"/>
    <property type="match status" value="1"/>
</dbReference>
<name>A0A7W9Y8A1_9HYPH</name>
<evidence type="ECO:0000256" key="4">
    <source>
        <dbReference type="ARBA" id="ARBA00023163"/>
    </source>
</evidence>
<proteinExistence type="predicted"/>
<evidence type="ECO:0000313" key="7">
    <source>
        <dbReference type="Proteomes" id="UP000547879"/>
    </source>
</evidence>
<dbReference type="InterPro" id="IPR037171">
    <property type="entry name" value="NagB/RpiA_transferase-like"/>
</dbReference>
<dbReference type="Pfam" id="PF00455">
    <property type="entry name" value="DeoRC"/>
    <property type="match status" value="1"/>
</dbReference>
<dbReference type="PROSITE" id="PS51000">
    <property type="entry name" value="HTH_DEOR_2"/>
    <property type="match status" value="1"/>
</dbReference>
<evidence type="ECO:0000256" key="3">
    <source>
        <dbReference type="ARBA" id="ARBA00023125"/>
    </source>
</evidence>
<dbReference type="PRINTS" id="PR00037">
    <property type="entry name" value="HTHLACR"/>
</dbReference>
<dbReference type="SUPFAM" id="SSF46785">
    <property type="entry name" value="Winged helix' DNA-binding domain"/>
    <property type="match status" value="1"/>
</dbReference>
<dbReference type="InterPro" id="IPR018356">
    <property type="entry name" value="Tscrpt_reg_HTH_DeoR_CS"/>
</dbReference>
<dbReference type="InterPro" id="IPR036388">
    <property type="entry name" value="WH-like_DNA-bd_sf"/>
</dbReference>
<organism evidence="6 7">
    <name type="scientific">Rhizobium wenxiniae</name>
    <dbReference type="NCBI Taxonomy" id="1737357"/>
    <lineage>
        <taxon>Bacteria</taxon>
        <taxon>Pseudomonadati</taxon>
        <taxon>Pseudomonadota</taxon>
        <taxon>Alphaproteobacteria</taxon>
        <taxon>Hyphomicrobiales</taxon>
        <taxon>Rhizobiaceae</taxon>
        <taxon>Rhizobium/Agrobacterium group</taxon>
        <taxon>Rhizobium</taxon>
    </lineage>
</organism>
<keyword evidence="7" id="KW-1185">Reference proteome</keyword>
<evidence type="ECO:0000256" key="1">
    <source>
        <dbReference type="ARBA" id="ARBA00022491"/>
    </source>
</evidence>
<dbReference type="Proteomes" id="UP000547879">
    <property type="component" value="Unassembled WGS sequence"/>
</dbReference>
<dbReference type="GO" id="GO:0003700">
    <property type="term" value="F:DNA-binding transcription factor activity"/>
    <property type="evidence" value="ECO:0007669"/>
    <property type="project" value="InterPro"/>
</dbReference>
<dbReference type="InterPro" id="IPR050313">
    <property type="entry name" value="Carb_Metab_HTH_regulators"/>
</dbReference>
<feature type="domain" description="HTH deoR-type" evidence="5">
    <location>
        <begin position="6"/>
        <end position="61"/>
    </location>
</feature>
<evidence type="ECO:0000256" key="2">
    <source>
        <dbReference type="ARBA" id="ARBA00023015"/>
    </source>
</evidence>
<protein>
    <submittedName>
        <fullName evidence="6">DeoR family glycerol-3-phosphate regulon repressor</fullName>
    </submittedName>
</protein>
<comment type="caution">
    <text evidence="6">The sequence shown here is derived from an EMBL/GenBank/DDBJ whole genome shotgun (WGS) entry which is preliminary data.</text>
</comment>
<dbReference type="Gene3D" id="1.10.10.10">
    <property type="entry name" value="Winged helix-like DNA-binding domain superfamily/Winged helix DNA-binding domain"/>
    <property type="match status" value="1"/>
</dbReference>
<dbReference type="Pfam" id="PF08220">
    <property type="entry name" value="HTH_DeoR"/>
    <property type="match status" value="1"/>
</dbReference>
<dbReference type="RefSeq" id="WP_183993834.1">
    <property type="nucleotide sequence ID" value="NZ_BMHW01000012.1"/>
</dbReference>
<dbReference type="SMART" id="SM00420">
    <property type="entry name" value="HTH_DEOR"/>
    <property type="match status" value="1"/>
</dbReference>
<dbReference type="SMART" id="SM01134">
    <property type="entry name" value="DeoRC"/>
    <property type="match status" value="1"/>
</dbReference>
<evidence type="ECO:0000259" key="5">
    <source>
        <dbReference type="PROSITE" id="PS51000"/>
    </source>
</evidence>
<dbReference type="PROSITE" id="PS00894">
    <property type="entry name" value="HTH_DEOR_1"/>
    <property type="match status" value="1"/>
</dbReference>
<dbReference type="SUPFAM" id="SSF100950">
    <property type="entry name" value="NagB/RpiA/CoA transferase-like"/>
    <property type="match status" value="1"/>
</dbReference>
<dbReference type="AlphaFoldDB" id="A0A7W9Y8A1"/>
<keyword evidence="3" id="KW-0238">DNA-binding</keyword>
<dbReference type="EMBL" id="JACHEG010000004">
    <property type="protein sequence ID" value="MBB6163805.1"/>
    <property type="molecule type" value="Genomic_DNA"/>
</dbReference>
<keyword evidence="1" id="KW-0678">Repressor</keyword>
<sequence>MNMPSITPRQQEIVDLVRVNGFTPVEKLAEHFAVTPQTIRRDVNGLCDANLLRRKHGGAEYVDSPAVNLPYGSRRISNLAAKQAIGAYVASQIPNHASVAFGIGTTPEFVARAMVNHEDLTIVTNNVNVAVALSANPSNRIVMPGGVMRLPDLDFLGPQVEEMYRSYRVDFGVFGVGGIEPDGTFVDFDRTEVLARMAILESCRLSVLVADSSKFGRLAPASGGGLADPDMIVLDSLPDLAAHPRPAEAAIADKIRIAGEIAI</sequence>
<reference evidence="6 7" key="1">
    <citation type="submission" date="2020-08" db="EMBL/GenBank/DDBJ databases">
        <title>Genomic Encyclopedia of Type Strains, Phase IV (KMG-IV): sequencing the most valuable type-strain genomes for metagenomic binning, comparative biology and taxonomic classification.</title>
        <authorList>
            <person name="Goeker M."/>
        </authorList>
    </citation>
    <scope>NUCLEOTIDE SEQUENCE [LARGE SCALE GENOMIC DNA]</scope>
    <source>
        <strain evidence="6 7">DSM 100734</strain>
    </source>
</reference>
<gene>
    <name evidence="6" type="ORF">HNQ72_003646</name>
</gene>
<keyword evidence="2" id="KW-0805">Transcription regulation</keyword>
<dbReference type="InterPro" id="IPR014036">
    <property type="entry name" value="DeoR-like_C"/>
</dbReference>
<accession>A0A7W9Y8A1</accession>
<keyword evidence="4" id="KW-0804">Transcription</keyword>